<reference evidence="5 6" key="1">
    <citation type="submission" date="2024-09" db="EMBL/GenBank/DDBJ databases">
        <title>Chromosome-scale assembly of Riccia sorocarpa.</title>
        <authorList>
            <person name="Paukszto L."/>
        </authorList>
    </citation>
    <scope>NUCLEOTIDE SEQUENCE [LARGE SCALE GENOMIC DNA]</scope>
    <source>
        <strain evidence="5">LP-2024</strain>
        <tissue evidence="5">Aerial parts of the thallus</tissue>
    </source>
</reference>
<dbReference type="Pfam" id="PF03763">
    <property type="entry name" value="Remorin_C"/>
    <property type="match status" value="1"/>
</dbReference>
<keyword evidence="2" id="KW-0175">Coiled coil</keyword>
<dbReference type="InterPro" id="IPR005516">
    <property type="entry name" value="Remorin_C"/>
</dbReference>
<feature type="domain" description="Remorin C-terminal" evidence="4">
    <location>
        <begin position="770"/>
        <end position="873"/>
    </location>
</feature>
<keyword evidence="6" id="KW-1185">Reference proteome</keyword>
<dbReference type="PANTHER" id="PTHR31471:SF1">
    <property type="entry name" value="OS12G0613600 PROTEIN"/>
    <property type="match status" value="1"/>
</dbReference>
<dbReference type="Proteomes" id="UP001633002">
    <property type="component" value="Unassembled WGS sequence"/>
</dbReference>
<feature type="region of interest" description="Disordered" evidence="3">
    <location>
        <begin position="536"/>
        <end position="566"/>
    </location>
</feature>
<evidence type="ECO:0000259" key="4">
    <source>
        <dbReference type="Pfam" id="PF03763"/>
    </source>
</evidence>
<comment type="caution">
    <text evidence="5">The sequence shown here is derived from an EMBL/GenBank/DDBJ whole genome shotgun (WGS) entry which is preliminary data.</text>
</comment>
<feature type="compositionally biased region" description="Polar residues" evidence="3">
    <location>
        <begin position="556"/>
        <end position="566"/>
    </location>
</feature>
<sequence>MLFCVVYWLAVICTSFLRLPSILMLFWLMADVDAELVSGPVSPKDPSIMTSITLPPQRDRLFPIEPPHKAAAILGSRGLTTTKDVGSPKSVICDPRLGSPVSSASASLERRLCELKKAPRQDQVYSISDAEEENLPSAAGLTRQLSTKDYESERNGLVGHPLPSVPGRMGLASGPPSQTSSPRNRIARSINKDGSKYVRASENDFSVRRLAAAPGADTISNSGSLPHPTELGVEKDSFTFTFAKPLELGFLLGKDSWRNLAGIRPFKYKSLERQNLSSSRLIREDVYKATNVPSVSSSSIGSEEPLGASSVYDMLLSSLYGPLEQIVSGKGRVDLGEGRYGLAGYRHKTRSLFSPGDSPGHPPSFGDSPRSALMELSSDVVVKETSKVIKEFTDIPYSPKNGGKPYSSLHEAFDSVPSIRLAEGRRKSDGHLSSACIVFPTDEYGHSSLHSMPTVLMQAQAQGNMLRNSYSEGQFEKNQFGGKYSGFIETVKNGLLVPQQRLVPGQFLKSNPFNPRPQPAKWDDAEKWLVSSGTVKSGTHAQHGNGGGRHGRPHSLKSSPGNNESLQHNVESYESRLMPDDGVLGGNSFPVGSGTQTYTVDANTKTTGDGQDGLVENVKQNKSDAPLGDAIVARSEDKFADTITVQNTSPNNGRLVIVMKDAATEITPSTSQRDIAMPITPAQSFHSGATPPRLQSDPARLNTTPVHSERRTASVGVDVSELQNCHQAKLDLDQVAAIDTSWTTREEEVEESGKSLRLSVDFKEVKRNVLEARAAAWEEAEQSKYMSRYHREEAKIVAWEAHQKAKAEAEMRKVEVKLERMRSHANEILQNKIASVHMRAENMRAAAAAAYGERAAKTNEWAQHIRASGRSPSSTLLCCLPSCFSS</sequence>
<dbReference type="EMBL" id="JBJQOH010000003">
    <property type="protein sequence ID" value="KAL3690917.1"/>
    <property type="molecule type" value="Genomic_DNA"/>
</dbReference>
<proteinExistence type="inferred from homology"/>
<gene>
    <name evidence="5" type="ORF">R1sor_004568</name>
</gene>
<evidence type="ECO:0000256" key="3">
    <source>
        <dbReference type="SAM" id="MobiDB-lite"/>
    </source>
</evidence>
<evidence type="ECO:0000256" key="2">
    <source>
        <dbReference type="SAM" id="Coils"/>
    </source>
</evidence>
<feature type="coiled-coil region" evidence="2">
    <location>
        <begin position="804"/>
        <end position="831"/>
    </location>
</feature>
<feature type="region of interest" description="Disordered" evidence="3">
    <location>
        <begin position="685"/>
        <end position="714"/>
    </location>
</feature>
<name>A0ABD3HHA9_9MARC</name>
<organism evidence="5 6">
    <name type="scientific">Riccia sorocarpa</name>
    <dbReference type="NCBI Taxonomy" id="122646"/>
    <lineage>
        <taxon>Eukaryota</taxon>
        <taxon>Viridiplantae</taxon>
        <taxon>Streptophyta</taxon>
        <taxon>Embryophyta</taxon>
        <taxon>Marchantiophyta</taxon>
        <taxon>Marchantiopsida</taxon>
        <taxon>Marchantiidae</taxon>
        <taxon>Marchantiales</taxon>
        <taxon>Ricciaceae</taxon>
        <taxon>Riccia</taxon>
    </lineage>
</organism>
<dbReference type="PANTHER" id="PTHR31471">
    <property type="entry name" value="OS02G0116800 PROTEIN"/>
    <property type="match status" value="1"/>
</dbReference>
<dbReference type="AlphaFoldDB" id="A0ABD3HHA9"/>
<protein>
    <recommendedName>
        <fullName evidence="4">Remorin C-terminal domain-containing protein</fullName>
    </recommendedName>
</protein>
<feature type="region of interest" description="Disordered" evidence="3">
    <location>
        <begin position="150"/>
        <end position="193"/>
    </location>
</feature>
<comment type="similarity">
    <text evidence="1">Belongs to the remorin family.</text>
</comment>
<evidence type="ECO:0000313" key="6">
    <source>
        <dbReference type="Proteomes" id="UP001633002"/>
    </source>
</evidence>
<accession>A0ABD3HHA9</accession>
<evidence type="ECO:0000313" key="5">
    <source>
        <dbReference type="EMBL" id="KAL3690917.1"/>
    </source>
</evidence>
<evidence type="ECO:0000256" key="1">
    <source>
        <dbReference type="ARBA" id="ARBA00005711"/>
    </source>
</evidence>